<dbReference type="InterPro" id="IPR008822">
    <property type="entry name" value="Endonuclease_RusA-like"/>
</dbReference>
<evidence type="ECO:0000313" key="2">
    <source>
        <dbReference type="EMBL" id="GAG47502.1"/>
    </source>
</evidence>
<gene>
    <name evidence="2" type="ORF">S01H1_80412</name>
</gene>
<protein>
    <submittedName>
        <fullName evidence="2">Uncharacterized protein</fullName>
    </submittedName>
</protein>
<sequence>MAQDIQQQQGVTFTTPGKPKTWKRRIVTRRGQSVNTNKPDQQWLAWAARRAGVKCYKGPMKVELKCFFKVPRHKAEGDYCAHKNVGDSDNLAKFLLDALNGVAYVDDGQVVELVVSKQYGVPRS</sequence>
<feature type="compositionally biased region" description="Polar residues" evidence="1">
    <location>
        <begin position="1"/>
        <end position="15"/>
    </location>
</feature>
<dbReference type="Pfam" id="PF05866">
    <property type="entry name" value="RusA"/>
    <property type="match status" value="1"/>
</dbReference>
<dbReference type="GO" id="GO:0000287">
    <property type="term" value="F:magnesium ion binding"/>
    <property type="evidence" value="ECO:0007669"/>
    <property type="project" value="InterPro"/>
</dbReference>
<reference evidence="2" key="1">
    <citation type="journal article" date="2014" name="Front. Microbiol.">
        <title>High frequency of phylogenetically diverse reductive dehalogenase-homologous genes in deep subseafloor sedimentary metagenomes.</title>
        <authorList>
            <person name="Kawai M."/>
            <person name="Futagami T."/>
            <person name="Toyoda A."/>
            <person name="Takaki Y."/>
            <person name="Nishi S."/>
            <person name="Hori S."/>
            <person name="Arai W."/>
            <person name="Tsubouchi T."/>
            <person name="Morono Y."/>
            <person name="Uchiyama I."/>
            <person name="Ito T."/>
            <person name="Fujiyama A."/>
            <person name="Inagaki F."/>
            <person name="Takami H."/>
        </authorList>
    </citation>
    <scope>NUCLEOTIDE SEQUENCE</scope>
    <source>
        <strain evidence="2">Expedition CK06-06</strain>
    </source>
</reference>
<dbReference type="InterPro" id="IPR036614">
    <property type="entry name" value="RusA-like_sf"/>
</dbReference>
<name>X0YKD1_9ZZZZ</name>
<comment type="caution">
    <text evidence="2">The sequence shown here is derived from an EMBL/GenBank/DDBJ whole genome shotgun (WGS) entry which is preliminary data.</text>
</comment>
<dbReference type="GO" id="GO:0006281">
    <property type="term" value="P:DNA repair"/>
    <property type="evidence" value="ECO:0007669"/>
    <property type="project" value="InterPro"/>
</dbReference>
<organism evidence="2">
    <name type="scientific">marine sediment metagenome</name>
    <dbReference type="NCBI Taxonomy" id="412755"/>
    <lineage>
        <taxon>unclassified sequences</taxon>
        <taxon>metagenomes</taxon>
        <taxon>ecological metagenomes</taxon>
    </lineage>
</organism>
<dbReference type="EMBL" id="BARS01054299">
    <property type="protein sequence ID" value="GAG47502.1"/>
    <property type="molecule type" value="Genomic_DNA"/>
</dbReference>
<feature type="region of interest" description="Disordered" evidence="1">
    <location>
        <begin position="1"/>
        <end position="24"/>
    </location>
</feature>
<dbReference type="AlphaFoldDB" id="X0YKD1"/>
<proteinExistence type="predicted"/>
<dbReference type="SUPFAM" id="SSF103084">
    <property type="entry name" value="Holliday junction resolvase RusA"/>
    <property type="match status" value="1"/>
</dbReference>
<feature type="non-terminal residue" evidence="2">
    <location>
        <position position="124"/>
    </location>
</feature>
<evidence type="ECO:0000256" key="1">
    <source>
        <dbReference type="SAM" id="MobiDB-lite"/>
    </source>
</evidence>
<dbReference type="GO" id="GO:0006310">
    <property type="term" value="P:DNA recombination"/>
    <property type="evidence" value="ECO:0007669"/>
    <property type="project" value="InterPro"/>
</dbReference>
<dbReference type="Gene3D" id="3.30.1330.70">
    <property type="entry name" value="Holliday junction resolvase RusA"/>
    <property type="match status" value="1"/>
</dbReference>
<accession>X0YKD1</accession>